<name>A0A0K3ASN7_BABMR</name>
<dbReference type="VEuPathDB" id="PiroplasmaDB:BMR1_03g04355"/>
<dbReference type="RefSeq" id="XP_012649481.1">
    <property type="nucleotide sequence ID" value="XM_012794027.1"/>
</dbReference>
<organism evidence="10 11">
    <name type="scientific">Babesia microti (strain RI)</name>
    <dbReference type="NCBI Taxonomy" id="1133968"/>
    <lineage>
        <taxon>Eukaryota</taxon>
        <taxon>Sar</taxon>
        <taxon>Alveolata</taxon>
        <taxon>Apicomplexa</taxon>
        <taxon>Aconoidasida</taxon>
        <taxon>Piroplasmida</taxon>
        <taxon>Babesiidae</taxon>
        <taxon>Babesia</taxon>
    </lineage>
</organism>
<reference evidence="10 11" key="3">
    <citation type="journal article" date="2016" name="Sci. Rep.">
        <title>Genome-wide diversity and gene expression profiling of Babesia microti isolates identify polymorphic genes that mediate host-pathogen interactions.</title>
        <authorList>
            <person name="Silva J.C."/>
            <person name="Cornillot E."/>
            <person name="McCracken C."/>
            <person name="Usmani-Brown S."/>
            <person name="Dwivedi A."/>
            <person name="Ifeonu O.O."/>
            <person name="Crabtree J."/>
            <person name="Gotia H.T."/>
            <person name="Virji A.Z."/>
            <person name="Reynes C."/>
            <person name="Colinge J."/>
            <person name="Kumar V."/>
            <person name="Lawres L."/>
            <person name="Pazzi J.E."/>
            <person name="Pablo J.V."/>
            <person name="Hung C."/>
            <person name="Brancato J."/>
            <person name="Kumari P."/>
            <person name="Orvis J."/>
            <person name="Tretina K."/>
            <person name="Chibucos M."/>
            <person name="Ott S."/>
            <person name="Sadzewicz L."/>
            <person name="Sengamalay N."/>
            <person name="Shetty A.C."/>
            <person name="Su Q."/>
            <person name="Tallon L."/>
            <person name="Fraser C.M."/>
            <person name="Frutos R."/>
            <person name="Molina D.M."/>
            <person name="Krause P.J."/>
            <person name="Ben Mamoun C."/>
        </authorList>
    </citation>
    <scope>NUCLEOTIDE SEQUENCE [LARGE SCALE GENOMIC DNA]</scope>
    <source>
        <strain evidence="10 11">RI</strain>
    </source>
</reference>
<reference evidence="10 11" key="2">
    <citation type="journal article" date="2013" name="PLoS ONE">
        <title>Whole genome mapping and re-organization of the nuclear and mitochondrial genomes of Babesia microti isolates.</title>
        <authorList>
            <person name="Cornillot E."/>
            <person name="Dassouli A."/>
            <person name="Garg A."/>
            <person name="Pachikara N."/>
            <person name="Randazzo S."/>
            <person name="Depoix D."/>
            <person name="Carcy B."/>
            <person name="Delbecq S."/>
            <person name="Frutos R."/>
            <person name="Silva J.C."/>
            <person name="Sutton R."/>
            <person name="Krause P.J."/>
            <person name="Mamoun C.B."/>
        </authorList>
    </citation>
    <scope>NUCLEOTIDE SEQUENCE [LARGE SCALE GENOMIC DNA]</scope>
    <source>
        <strain evidence="10 11">RI</strain>
    </source>
</reference>
<evidence type="ECO:0000256" key="5">
    <source>
        <dbReference type="ARBA" id="ARBA00022792"/>
    </source>
</evidence>
<dbReference type="PANTHER" id="PTHR14154">
    <property type="entry name" value="UPF0041 BRAIN PROTEIN 44-RELATED"/>
    <property type="match status" value="1"/>
</dbReference>
<dbReference type="EMBL" id="LN871598">
    <property type="protein sequence ID" value="CTQ41470.1"/>
    <property type="molecule type" value="Genomic_DNA"/>
</dbReference>
<evidence type="ECO:0000256" key="3">
    <source>
        <dbReference type="ARBA" id="ARBA00022448"/>
    </source>
</evidence>
<comment type="function">
    <text evidence="9">Mediates the uptake of pyruvate into mitochondria.</text>
</comment>
<proteinExistence type="inferred from homology"/>
<dbReference type="InterPro" id="IPR005336">
    <property type="entry name" value="MPC"/>
</dbReference>
<dbReference type="GO" id="GO:0006850">
    <property type="term" value="P:pyruvate import into mitochondria"/>
    <property type="evidence" value="ECO:0007669"/>
    <property type="project" value="InterPro"/>
</dbReference>
<dbReference type="AlphaFoldDB" id="A0A0K3ASN7"/>
<dbReference type="OrthoDB" id="1697690at2759"/>
<dbReference type="Proteomes" id="UP000002899">
    <property type="component" value="Chromosome III"/>
</dbReference>
<dbReference type="KEGG" id="bmic:BMR1_03g04355"/>
<dbReference type="OMA" id="CTTHFWG"/>
<dbReference type="GO" id="GO:0005743">
    <property type="term" value="C:mitochondrial inner membrane"/>
    <property type="evidence" value="ECO:0007669"/>
    <property type="project" value="UniProtKB-SubCell"/>
</dbReference>
<comment type="subcellular location">
    <subcellularLocation>
        <location evidence="1 9">Mitochondrion inner membrane</location>
        <topology evidence="1 9">Multi-pass membrane protein</topology>
    </subcellularLocation>
</comment>
<sequence length="90" mass="10372">MGRLGYYGSSHFWGPIANWGFVLAGISDLKKNPDNISKNMSGVLCFYSMLFMRFSIMVKPRNYLLFACHFCNSTIQATQLIRIYNHKPQN</sequence>
<evidence type="ECO:0000313" key="10">
    <source>
        <dbReference type="EMBL" id="CTQ41470.1"/>
    </source>
</evidence>
<keyword evidence="7 9" id="KW-0496">Mitochondrion</keyword>
<keyword evidence="5 9" id="KW-0999">Mitochondrion inner membrane</keyword>
<evidence type="ECO:0000256" key="1">
    <source>
        <dbReference type="ARBA" id="ARBA00004448"/>
    </source>
</evidence>
<dbReference type="Pfam" id="PF03650">
    <property type="entry name" value="MPC"/>
    <property type="match status" value="1"/>
</dbReference>
<protein>
    <recommendedName>
        <fullName evidence="9">Mitochondrial pyruvate carrier</fullName>
    </recommendedName>
</protein>
<evidence type="ECO:0000256" key="9">
    <source>
        <dbReference type="RuleBase" id="RU363100"/>
    </source>
</evidence>
<evidence type="ECO:0000256" key="2">
    <source>
        <dbReference type="ARBA" id="ARBA00006416"/>
    </source>
</evidence>
<evidence type="ECO:0000256" key="7">
    <source>
        <dbReference type="ARBA" id="ARBA00023128"/>
    </source>
</evidence>
<evidence type="ECO:0000256" key="8">
    <source>
        <dbReference type="ARBA" id="ARBA00023136"/>
    </source>
</evidence>
<keyword evidence="4" id="KW-0812">Transmembrane</keyword>
<gene>
    <name evidence="10" type="ORF">BMR1_03g04355</name>
</gene>
<evidence type="ECO:0000256" key="4">
    <source>
        <dbReference type="ARBA" id="ARBA00022692"/>
    </source>
</evidence>
<evidence type="ECO:0000256" key="6">
    <source>
        <dbReference type="ARBA" id="ARBA00022989"/>
    </source>
</evidence>
<accession>A0A0K3ASN7</accession>
<keyword evidence="11" id="KW-1185">Reference proteome</keyword>
<keyword evidence="8" id="KW-0472">Membrane</keyword>
<keyword evidence="6" id="KW-1133">Transmembrane helix</keyword>
<reference evidence="10 11" key="1">
    <citation type="journal article" date="2012" name="Nucleic Acids Res.">
        <title>Sequencing of the smallest Apicomplexan genome from the human pathogen Babesia microti.</title>
        <authorList>
            <person name="Cornillot E."/>
            <person name="Hadj-Kaddour K."/>
            <person name="Dassouli A."/>
            <person name="Noel B."/>
            <person name="Ranwez V."/>
            <person name="Vacherie B."/>
            <person name="Augagneur Y."/>
            <person name="Bres V."/>
            <person name="Duclos A."/>
            <person name="Randazzo S."/>
            <person name="Carcy B."/>
            <person name="Debierre-Grockiego F."/>
            <person name="Delbecq S."/>
            <person name="Moubri-Menage K."/>
            <person name="Shams-Eldin H."/>
            <person name="Usmani-Brown S."/>
            <person name="Bringaud F."/>
            <person name="Wincker P."/>
            <person name="Vivares C.P."/>
            <person name="Schwarz R.T."/>
            <person name="Schetters T.P."/>
            <person name="Krause P.J."/>
            <person name="Gorenflot A."/>
            <person name="Berry V."/>
            <person name="Barbe V."/>
            <person name="Ben Mamoun C."/>
        </authorList>
    </citation>
    <scope>NUCLEOTIDE SEQUENCE [LARGE SCALE GENOMIC DNA]</scope>
    <source>
        <strain evidence="10 11">RI</strain>
    </source>
</reference>
<comment type="similarity">
    <text evidence="2 9">Belongs to the mitochondrial pyruvate carrier (MPC) (TC 2.A.105) family.</text>
</comment>
<keyword evidence="3 9" id="KW-0813">Transport</keyword>
<evidence type="ECO:0000313" key="11">
    <source>
        <dbReference type="Proteomes" id="UP000002899"/>
    </source>
</evidence>
<dbReference type="GeneID" id="24425518"/>